<accession>A0A6L2JQV9</accession>
<dbReference type="EMBL" id="BKCJ010001128">
    <property type="protein sequence ID" value="GEU39069.1"/>
    <property type="molecule type" value="Genomic_DNA"/>
</dbReference>
<dbReference type="AlphaFoldDB" id="A0A6L2JQV9"/>
<proteinExistence type="predicted"/>
<reference evidence="1" key="1">
    <citation type="journal article" date="2019" name="Sci. Rep.">
        <title>Draft genome of Tanacetum cinerariifolium, the natural source of mosquito coil.</title>
        <authorList>
            <person name="Yamashiro T."/>
            <person name="Shiraishi A."/>
            <person name="Satake H."/>
            <person name="Nakayama K."/>
        </authorList>
    </citation>
    <scope>NUCLEOTIDE SEQUENCE</scope>
</reference>
<name>A0A6L2JQV9_TANCI</name>
<gene>
    <name evidence="1" type="ORF">Tci_011047</name>
</gene>
<evidence type="ECO:0000313" key="1">
    <source>
        <dbReference type="EMBL" id="GEU39069.1"/>
    </source>
</evidence>
<protein>
    <submittedName>
        <fullName evidence="1">Uncharacterized protein</fullName>
    </submittedName>
</protein>
<sequence length="195" mass="22436">MEYKCLLMAEFVKLSELVYLEDNLRFLISKDKCLQDDTYIDVEYAANEERQLLEKVAACRFKCWKERTGYNHSEWSTRKCCRASGYFETDVLASRVLPKFKSSTPDYLLFTKPITDAPKSVIDDIKKYVDVVYVSRFTIETFSMMSDFYSDPYTELISFIAVGISGAITDNPKNASAFITMADAYWNCVSGWAFG</sequence>
<organism evidence="1">
    <name type="scientific">Tanacetum cinerariifolium</name>
    <name type="common">Dalmatian daisy</name>
    <name type="synonym">Chrysanthemum cinerariifolium</name>
    <dbReference type="NCBI Taxonomy" id="118510"/>
    <lineage>
        <taxon>Eukaryota</taxon>
        <taxon>Viridiplantae</taxon>
        <taxon>Streptophyta</taxon>
        <taxon>Embryophyta</taxon>
        <taxon>Tracheophyta</taxon>
        <taxon>Spermatophyta</taxon>
        <taxon>Magnoliopsida</taxon>
        <taxon>eudicotyledons</taxon>
        <taxon>Gunneridae</taxon>
        <taxon>Pentapetalae</taxon>
        <taxon>asterids</taxon>
        <taxon>campanulids</taxon>
        <taxon>Asterales</taxon>
        <taxon>Asteraceae</taxon>
        <taxon>Asteroideae</taxon>
        <taxon>Anthemideae</taxon>
        <taxon>Anthemidinae</taxon>
        <taxon>Tanacetum</taxon>
    </lineage>
</organism>
<comment type="caution">
    <text evidence="1">The sequence shown here is derived from an EMBL/GenBank/DDBJ whole genome shotgun (WGS) entry which is preliminary data.</text>
</comment>